<evidence type="ECO:0000256" key="6">
    <source>
        <dbReference type="ARBA" id="ARBA00025709"/>
    </source>
</evidence>
<protein>
    <recommendedName>
        <fullName evidence="11">Malic enzyme</fullName>
    </recommendedName>
</protein>
<feature type="binding site" evidence="9">
    <location>
        <position position="235"/>
    </location>
    <ligand>
        <name>(S)-malate</name>
        <dbReference type="ChEBI" id="CHEBI:15589"/>
    </ligand>
</feature>
<dbReference type="EMBL" id="JBBWWQ010000021">
    <property type="protein sequence ID" value="KAK8913968.1"/>
    <property type="molecule type" value="Genomic_DNA"/>
</dbReference>
<evidence type="ECO:0000256" key="3">
    <source>
        <dbReference type="ARBA" id="ARBA00022723"/>
    </source>
</evidence>
<dbReference type="SUPFAM" id="SSF51735">
    <property type="entry name" value="NAD(P)-binding Rossmann-fold domains"/>
    <property type="match status" value="1"/>
</dbReference>
<dbReference type="InterPro" id="IPR001891">
    <property type="entry name" value="Malic_OxRdtase"/>
</dbReference>
<dbReference type="SMART" id="SM01274">
    <property type="entry name" value="malic"/>
    <property type="match status" value="1"/>
</dbReference>
<evidence type="ECO:0000256" key="2">
    <source>
        <dbReference type="ARBA" id="ARBA00008785"/>
    </source>
</evidence>
<dbReference type="Gene3D" id="3.40.50.720">
    <property type="entry name" value="NAD(P)-binding Rossmann-like Domain"/>
    <property type="match status" value="1"/>
</dbReference>
<feature type="binding site" evidence="10">
    <location>
        <position position="325"/>
    </location>
    <ligand>
        <name>a divalent metal cation</name>
        <dbReference type="ChEBI" id="CHEBI:60240"/>
    </ligand>
</feature>
<evidence type="ECO:0000256" key="11">
    <source>
        <dbReference type="RuleBase" id="RU003426"/>
    </source>
</evidence>
<feature type="binding site" evidence="9">
    <location>
        <position position="490"/>
    </location>
    <ligand>
        <name>(S)-malate</name>
        <dbReference type="ChEBI" id="CHEBI:15589"/>
    </ligand>
</feature>
<dbReference type="PANTHER" id="PTHR23406:SF64">
    <property type="entry name" value="NADP-DEPENDENT MALIC ENZYME 3"/>
    <property type="match status" value="1"/>
</dbReference>
<dbReference type="Pfam" id="PF03949">
    <property type="entry name" value="Malic_M"/>
    <property type="match status" value="1"/>
</dbReference>
<feature type="binding site" evidence="10">
    <location>
        <position position="349"/>
    </location>
    <ligand>
        <name>a divalent metal cation</name>
        <dbReference type="ChEBI" id="CHEBI:60240"/>
    </ligand>
</feature>
<organism evidence="14 15">
    <name type="scientific">Platanthera zijinensis</name>
    <dbReference type="NCBI Taxonomy" id="2320716"/>
    <lineage>
        <taxon>Eukaryota</taxon>
        <taxon>Viridiplantae</taxon>
        <taxon>Streptophyta</taxon>
        <taxon>Embryophyta</taxon>
        <taxon>Tracheophyta</taxon>
        <taxon>Spermatophyta</taxon>
        <taxon>Magnoliopsida</taxon>
        <taxon>Liliopsida</taxon>
        <taxon>Asparagales</taxon>
        <taxon>Orchidaceae</taxon>
        <taxon>Orchidoideae</taxon>
        <taxon>Orchideae</taxon>
        <taxon>Orchidinae</taxon>
        <taxon>Platanthera</taxon>
    </lineage>
</organism>
<comment type="pathway">
    <text evidence="6">Photosynthesis; C4 acid pathway.</text>
</comment>
<dbReference type="PRINTS" id="PR00072">
    <property type="entry name" value="MALOXRDTASE"/>
</dbReference>
<name>A0AAP0FT22_9ASPA</name>
<feature type="active site" description="Proton acceptor" evidence="8">
    <location>
        <position position="253"/>
    </location>
</feature>
<dbReference type="InterPro" id="IPR037062">
    <property type="entry name" value="Malic_N_dom_sf"/>
</dbReference>
<feature type="binding site" evidence="9">
    <location>
        <position position="534"/>
    </location>
    <ligand>
        <name>(S)-malate</name>
        <dbReference type="ChEBI" id="CHEBI:15589"/>
    </ligand>
</feature>
<evidence type="ECO:0000313" key="15">
    <source>
        <dbReference type="Proteomes" id="UP001418222"/>
    </source>
</evidence>
<keyword evidence="15" id="KW-1185">Reference proteome</keyword>
<dbReference type="GO" id="GO:0051287">
    <property type="term" value="F:NAD binding"/>
    <property type="evidence" value="ECO:0007669"/>
    <property type="project" value="InterPro"/>
</dbReference>
<dbReference type="GO" id="GO:0009507">
    <property type="term" value="C:chloroplast"/>
    <property type="evidence" value="ECO:0007669"/>
    <property type="project" value="TreeGrafter"/>
</dbReference>
<feature type="domain" description="Malic enzyme N-terminal" evidence="13">
    <location>
        <begin position="159"/>
        <end position="340"/>
    </location>
</feature>
<reference evidence="14 15" key="1">
    <citation type="journal article" date="2022" name="Nat. Plants">
        <title>Genomes of leafy and leafless Platanthera orchids illuminate the evolution of mycoheterotrophy.</title>
        <authorList>
            <person name="Li M.H."/>
            <person name="Liu K.W."/>
            <person name="Li Z."/>
            <person name="Lu H.C."/>
            <person name="Ye Q.L."/>
            <person name="Zhang D."/>
            <person name="Wang J.Y."/>
            <person name="Li Y.F."/>
            <person name="Zhong Z.M."/>
            <person name="Liu X."/>
            <person name="Yu X."/>
            <person name="Liu D.K."/>
            <person name="Tu X.D."/>
            <person name="Liu B."/>
            <person name="Hao Y."/>
            <person name="Liao X.Y."/>
            <person name="Jiang Y.T."/>
            <person name="Sun W.H."/>
            <person name="Chen J."/>
            <person name="Chen Y.Q."/>
            <person name="Ai Y."/>
            <person name="Zhai J.W."/>
            <person name="Wu S.S."/>
            <person name="Zhou Z."/>
            <person name="Hsiao Y.Y."/>
            <person name="Wu W.L."/>
            <person name="Chen Y.Y."/>
            <person name="Lin Y.F."/>
            <person name="Hsu J.L."/>
            <person name="Li C.Y."/>
            <person name="Wang Z.W."/>
            <person name="Zhao X."/>
            <person name="Zhong W.Y."/>
            <person name="Ma X.K."/>
            <person name="Ma L."/>
            <person name="Huang J."/>
            <person name="Chen G.Z."/>
            <person name="Huang M.Z."/>
            <person name="Huang L."/>
            <person name="Peng D.H."/>
            <person name="Luo Y.B."/>
            <person name="Zou S.Q."/>
            <person name="Chen S.P."/>
            <person name="Lan S."/>
            <person name="Tsai W.C."/>
            <person name="Van de Peer Y."/>
            <person name="Liu Z.J."/>
        </authorList>
    </citation>
    <scope>NUCLEOTIDE SEQUENCE [LARGE SCALE GENOMIC DNA]</scope>
    <source>
        <strain evidence="14">Lor287</strain>
    </source>
</reference>
<dbReference type="GO" id="GO:0006108">
    <property type="term" value="P:malate metabolic process"/>
    <property type="evidence" value="ECO:0007669"/>
    <property type="project" value="UniProtKB-ARBA"/>
</dbReference>
<dbReference type="Gene3D" id="3.40.50.10380">
    <property type="entry name" value="Malic enzyme, N-terminal domain"/>
    <property type="match status" value="1"/>
</dbReference>
<dbReference type="GO" id="GO:0004473">
    <property type="term" value="F:malate dehydrogenase (decarboxylating) (NADP+) activity"/>
    <property type="evidence" value="ECO:0007669"/>
    <property type="project" value="UniProtKB-EC"/>
</dbReference>
<dbReference type="PANTHER" id="PTHR23406">
    <property type="entry name" value="MALIC ENZYME-RELATED"/>
    <property type="match status" value="1"/>
</dbReference>
<gene>
    <name evidence="14" type="ORF">KSP39_PZI024440</name>
</gene>
<evidence type="ECO:0000313" key="14">
    <source>
        <dbReference type="EMBL" id="KAK8913968.1"/>
    </source>
</evidence>
<dbReference type="PIRSF" id="PIRSF000106">
    <property type="entry name" value="ME"/>
    <property type="match status" value="1"/>
</dbReference>
<dbReference type="Proteomes" id="UP001418222">
    <property type="component" value="Unassembled WGS sequence"/>
</dbReference>
<dbReference type="InterPro" id="IPR036291">
    <property type="entry name" value="NAD(P)-bd_dom_sf"/>
</dbReference>
<dbReference type="PROSITE" id="PS00331">
    <property type="entry name" value="MALIC_ENZYMES"/>
    <property type="match status" value="1"/>
</dbReference>
<dbReference type="CDD" id="cd05312">
    <property type="entry name" value="NAD_bind_1_malic_enz"/>
    <property type="match status" value="1"/>
</dbReference>
<evidence type="ECO:0000256" key="4">
    <source>
        <dbReference type="ARBA" id="ARBA00022857"/>
    </source>
</evidence>
<dbReference type="SUPFAM" id="SSF53223">
    <property type="entry name" value="Aminoacid dehydrogenase-like, N-terminal domain"/>
    <property type="match status" value="1"/>
</dbReference>
<dbReference type="InterPro" id="IPR046346">
    <property type="entry name" value="Aminoacid_DH-like_N_sf"/>
</dbReference>
<keyword evidence="4" id="KW-0521">NADP</keyword>
<feature type="domain" description="Malic enzyme NAD-binding" evidence="12">
    <location>
        <begin position="350"/>
        <end position="603"/>
    </location>
</feature>
<dbReference type="InterPro" id="IPR012302">
    <property type="entry name" value="Malic_NAD-bd"/>
</dbReference>
<dbReference type="GO" id="GO:0046872">
    <property type="term" value="F:metal ion binding"/>
    <property type="evidence" value="ECO:0007669"/>
    <property type="project" value="UniProtKB-KW"/>
</dbReference>
<keyword evidence="3 10" id="KW-0479">Metal-binding</keyword>
<comment type="catalytic activity">
    <reaction evidence="7">
        <text>oxaloacetate + H(+) = pyruvate + CO2</text>
        <dbReference type="Rhea" id="RHEA:15641"/>
        <dbReference type="ChEBI" id="CHEBI:15361"/>
        <dbReference type="ChEBI" id="CHEBI:15378"/>
        <dbReference type="ChEBI" id="CHEBI:16452"/>
        <dbReference type="ChEBI" id="CHEBI:16526"/>
        <dbReference type="EC" id="1.1.1.40"/>
    </reaction>
</comment>
<evidence type="ECO:0000256" key="9">
    <source>
        <dbReference type="PIRSR" id="PIRSR000106-2"/>
    </source>
</evidence>
<dbReference type="InterPro" id="IPR015884">
    <property type="entry name" value="Malic_enzyme_CS"/>
</dbReference>
<dbReference type="Pfam" id="PF00390">
    <property type="entry name" value="malic"/>
    <property type="match status" value="1"/>
</dbReference>
<evidence type="ECO:0000256" key="10">
    <source>
        <dbReference type="PIRSR" id="PIRSR000106-3"/>
    </source>
</evidence>
<keyword evidence="5 11" id="KW-0560">Oxidoreductase</keyword>
<dbReference type="InterPro" id="IPR012301">
    <property type="entry name" value="Malic_N_dom"/>
</dbReference>
<accession>A0AAP0FT22</accession>
<dbReference type="FunFam" id="3.40.50.10380:FF:000002">
    <property type="entry name" value="Malic enzyme"/>
    <property type="match status" value="1"/>
</dbReference>
<feature type="active site" description="Proton donor" evidence="8">
    <location>
        <position position="182"/>
    </location>
</feature>
<comment type="caution">
    <text evidence="14">The sequence shown here is derived from an EMBL/GenBank/DDBJ whole genome shotgun (WGS) entry which is preliminary data.</text>
</comment>
<evidence type="ECO:0000256" key="5">
    <source>
        <dbReference type="ARBA" id="ARBA00023002"/>
    </source>
</evidence>
<dbReference type="SMART" id="SM00919">
    <property type="entry name" value="Malic_M"/>
    <property type="match status" value="1"/>
</dbReference>
<dbReference type="FunFam" id="3.40.50.720:FF:000067">
    <property type="entry name" value="Malic enzyme"/>
    <property type="match status" value="1"/>
</dbReference>
<evidence type="ECO:0000256" key="1">
    <source>
        <dbReference type="ARBA" id="ARBA00001936"/>
    </source>
</evidence>
<sequence length="634" mass="70010">MLSVSRTVFLGEDRGGLFSNRAQRIPAGKSKAGVVRCVAAGERKTRSVELTVESAGAELVDPKSAVGGGVKDVYGEDRATEDQVVTPWSFSVASGYSLLRDPHYNKGLAFTEQERDAHYLRGLLPPACLSQELQEKKLMHNLRQYQVPLQRYMAMMDLQEANEKLFYRVLIDNVEELLPVVYTPTVGEACQKYGSIFRRPQGLYISLKEKGKIREVLKNWPEKAIQVIVVTDGERILGLGDLGCQGMGIPVGKLSLYTALGGIRPSACLPITIDVGTNNQKLLKDEFYIGLRRRRATGQEYAELLEEFMSAVKQNYGEKVLIQFEDFANHNAFGLLEKYSKTHLVFNDDIQGTASVVLAGVVAALNVVGGKLRDHTFLFLGAGEAGTGIAELIGLEMSKQTNTPIEECRKRIWLVDSKGLIVKSRIGTLQYFKKPWAHEHDFVKNLSEAVKVIKPTVLVGSSGVGRTFTKEVVEAMASFNERPIILSLSNPTSQSECTAEEAYTWSKGRAIFASGSPFNPVEYEGKTFVPGQANNAYIFPGFGLGLVMSGAIRVHEDMLIAASEALASQVTQEDFEKGSIYPSFKNIRKISAQIAAKVAAKVYELGLASRLPRPENLVKYAESCMYSPLYRQYR</sequence>
<comment type="cofactor">
    <cofactor evidence="1">
        <name>Mn(2+)</name>
        <dbReference type="ChEBI" id="CHEBI:29035"/>
    </cofactor>
</comment>
<evidence type="ECO:0000256" key="7">
    <source>
        <dbReference type="ARBA" id="ARBA00051384"/>
    </source>
</evidence>
<comment type="cofactor">
    <cofactor evidence="10">
        <name>Mg(2+)</name>
        <dbReference type="ChEBI" id="CHEBI:18420"/>
    </cofactor>
    <cofactor evidence="10">
        <name>Mn(2+)</name>
        <dbReference type="ChEBI" id="CHEBI:29035"/>
    </cofactor>
    <text evidence="10">Divalent metal cations. Prefers magnesium or manganese.</text>
</comment>
<comment type="similarity">
    <text evidence="2 11">Belongs to the malic enzymes family.</text>
</comment>
<dbReference type="AlphaFoldDB" id="A0AAP0FT22"/>
<evidence type="ECO:0000259" key="12">
    <source>
        <dbReference type="SMART" id="SM00919"/>
    </source>
</evidence>
<proteinExistence type="inferred from homology"/>
<dbReference type="NCBIfam" id="NF010052">
    <property type="entry name" value="PRK13529.1"/>
    <property type="match status" value="1"/>
</dbReference>
<feature type="binding site" evidence="10">
    <location>
        <position position="326"/>
    </location>
    <ligand>
        <name>a divalent metal cation</name>
        <dbReference type="ChEBI" id="CHEBI:60240"/>
    </ligand>
</feature>
<evidence type="ECO:0000256" key="8">
    <source>
        <dbReference type="PIRSR" id="PIRSR000106-1"/>
    </source>
</evidence>
<evidence type="ECO:0000259" key="13">
    <source>
        <dbReference type="SMART" id="SM01274"/>
    </source>
</evidence>